<protein>
    <submittedName>
        <fullName evidence="1">Uncharacterized protein</fullName>
    </submittedName>
</protein>
<dbReference type="AlphaFoldDB" id="A0A0A9FYP0"/>
<reference evidence="1" key="1">
    <citation type="submission" date="2014-09" db="EMBL/GenBank/DDBJ databases">
        <authorList>
            <person name="Magalhaes I.L.F."/>
            <person name="Oliveira U."/>
            <person name="Santos F.R."/>
            <person name="Vidigal T.H.D.A."/>
            <person name="Brescovit A.D."/>
            <person name="Santos A.J."/>
        </authorList>
    </citation>
    <scope>NUCLEOTIDE SEQUENCE</scope>
    <source>
        <tissue evidence="1">Shoot tissue taken approximately 20 cm above the soil surface</tissue>
    </source>
</reference>
<dbReference type="EMBL" id="GBRH01181567">
    <property type="protein sequence ID" value="JAE16329.1"/>
    <property type="molecule type" value="Transcribed_RNA"/>
</dbReference>
<organism evidence="1">
    <name type="scientific">Arundo donax</name>
    <name type="common">Giant reed</name>
    <name type="synonym">Donax arundinaceus</name>
    <dbReference type="NCBI Taxonomy" id="35708"/>
    <lineage>
        <taxon>Eukaryota</taxon>
        <taxon>Viridiplantae</taxon>
        <taxon>Streptophyta</taxon>
        <taxon>Embryophyta</taxon>
        <taxon>Tracheophyta</taxon>
        <taxon>Spermatophyta</taxon>
        <taxon>Magnoliopsida</taxon>
        <taxon>Liliopsida</taxon>
        <taxon>Poales</taxon>
        <taxon>Poaceae</taxon>
        <taxon>PACMAD clade</taxon>
        <taxon>Arundinoideae</taxon>
        <taxon>Arundineae</taxon>
        <taxon>Arundo</taxon>
    </lineage>
</organism>
<accession>A0A0A9FYP0</accession>
<reference evidence="1" key="2">
    <citation type="journal article" date="2015" name="Data Brief">
        <title>Shoot transcriptome of the giant reed, Arundo donax.</title>
        <authorList>
            <person name="Barrero R.A."/>
            <person name="Guerrero F.D."/>
            <person name="Moolhuijzen P."/>
            <person name="Goolsby J.A."/>
            <person name="Tidwell J."/>
            <person name="Bellgard S.E."/>
            <person name="Bellgard M.I."/>
        </authorList>
    </citation>
    <scope>NUCLEOTIDE SEQUENCE</scope>
    <source>
        <tissue evidence="1">Shoot tissue taken approximately 20 cm above the soil surface</tissue>
    </source>
</reference>
<sequence>MLSQLLLVVASAALQDQEEMWLSMMQYQIDSQKAS</sequence>
<name>A0A0A9FYP0_ARUDO</name>
<evidence type="ECO:0000313" key="1">
    <source>
        <dbReference type="EMBL" id="JAE16329.1"/>
    </source>
</evidence>
<proteinExistence type="predicted"/>